<feature type="transmembrane region" description="Helical" evidence="7">
    <location>
        <begin position="225"/>
        <end position="250"/>
    </location>
</feature>
<evidence type="ECO:0000256" key="6">
    <source>
        <dbReference type="ARBA" id="ARBA00023136"/>
    </source>
</evidence>
<feature type="transmembrane region" description="Helical" evidence="7">
    <location>
        <begin position="103"/>
        <end position="120"/>
    </location>
</feature>
<evidence type="ECO:0000313" key="9">
    <source>
        <dbReference type="Proteomes" id="UP000179221"/>
    </source>
</evidence>
<keyword evidence="5 7" id="KW-1133">Transmembrane helix</keyword>
<dbReference type="Gene3D" id="1.20.1250.20">
    <property type="entry name" value="MFS general substrate transporter like domains"/>
    <property type="match status" value="1"/>
</dbReference>
<dbReference type="Pfam" id="PF07690">
    <property type="entry name" value="MFS_1"/>
    <property type="match status" value="1"/>
</dbReference>
<evidence type="ECO:0008006" key="10">
    <source>
        <dbReference type="Google" id="ProtNLM"/>
    </source>
</evidence>
<feature type="transmembrane region" description="Helical" evidence="7">
    <location>
        <begin position="13"/>
        <end position="35"/>
    </location>
</feature>
<comment type="caution">
    <text evidence="8">The sequence shown here is derived from an EMBL/GenBank/DDBJ whole genome shotgun (WGS) entry which is preliminary data.</text>
</comment>
<feature type="transmembrane region" description="Helical" evidence="7">
    <location>
        <begin position="358"/>
        <end position="380"/>
    </location>
</feature>
<feature type="transmembrane region" description="Helical" evidence="7">
    <location>
        <begin position="47"/>
        <end position="67"/>
    </location>
</feature>
<evidence type="ECO:0000256" key="5">
    <source>
        <dbReference type="ARBA" id="ARBA00022989"/>
    </source>
</evidence>
<dbReference type="GO" id="GO:0022857">
    <property type="term" value="F:transmembrane transporter activity"/>
    <property type="evidence" value="ECO:0007669"/>
    <property type="project" value="InterPro"/>
</dbReference>
<feature type="transmembrane region" description="Helical" evidence="7">
    <location>
        <begin position="256"/>
        <end position="280"/>
    </location>
</feature>
<evidence type="ECO:0000256" key="4">
    <source>
        <dbReference type="ARBA" id="ARBA00022692"/>
    </source>
</evidence>
<gene>
    <name evidence="8" type="ORF">A2628_01605</name>
</gene>
<dbReference type="EMBL" id="MGGL01000004">
    <property type="protein sequence ID" value="OGM27469.1"/>
    <property type="molecule type" value="Genomic_DNA"/>
</dbReference>
<dbReference type="Proteomes" id="UP000179221">
    <property type="component" value="Unassembled WGS sequence"/>
</dbReference>
<dbReference type="CDD" id="cd06173">
    <property type="entry name" value="MFS_MefA_like"/>
    <property type="match status" value="1"/>
</dbReference>
<evidence type="ECO:0000313" key="8">
    <source>
        <dbReference type="EMBL" id="OGM27469.1"/>
    </source>
</evidence>
<feature type="transmembrane region" description="Helical" evidence="7">
    <location>
        <begin position="321"/>
        <end position="346"/>
    </location>
</feature>
<keyword evidence="4 7" id="KW-0812">Transmembrane</keyword>
<proteinExistence type="predicted"/>
<dbReference type="GO" id="GO:0005886">
    <property type="term" value="C:plasma membrane"/>
    <property type="evidence" value="ECO:0007669"/>
    <property type="project" value="UniProtKB-SubCell"/>
</dbReference>
<dbReference type="InterPro" id="IPR011701">
    <property type="entry name" value="MFS"/>
</dbReference>
<name>A0A1F7YKR4_9BACT</name>
<dbReference type="PANTHER" id="PTHR43266">
    <property type="entry name" value="MACROLIDE-EFFLUX PROTEIN"/>
    <property type="match status" value="1"/>
</dbReference>
<sequence length="423" mass="47054">MISNYKPILKNKYFIYLWLSQILSQVTINVMNFLLLIKLFERTGSSLATSFLWVSYAIPAIAIGPFASATVDILDRKKILIITNLLQAVLIFSFALLHGGRLFLFYGVAILYSFINQFYVPAESASLPGVVEKKNLVLANSLFFITQQSSLVFGFGVAGFLNQYFGFTNSLIMCSALLFSAFISVIFLPNMPVLLQATKSFETKFMNFFGSIFDGLKFIKNNNKVLLPFLILMMIQTALAIIIVNIPLLAKDIFHISINLAGIYIVVPAGIGTITAALVIPNYLRGLWRKKALIEASFMGLAIIIFVIIFIIPLITNVIRIPISLLLIFLSGFLFISVLIPAQTFLQEETPGGLRGRVFGNFWFIETVITIIPLVLSGAISEILGIKSLFFVLGTLCLFAVYFSRKIGQELLNGKSLLRLFVV</sequence>
<comment type="subcellular location">
    <subcellularLocation>
        <location evidence="1">Cell membrane</location>
        <topology evidence="1">Multi-pass membrane protein</topology>
    </subcellularLocation>
</comment>
<feature type="transmembrane region" description="Helical" evidence="7">
    <location>
        <begin position="167"/>
        <end position="188"/>
    </location>
</feature>
<keyword evidence="6 7" id="KW-0472">Membrane</keyword>
<feature type="transmembrane region" description="Helical" evidence="7">
    <location>
        <begin position="386"/>
        <end position="403"/>
    </location>
</feature>
<keyword evidence="2" id="KW-0813">Transport</keyword>
<feature type="transmembrane region" description="Helical" evidence="7">
    <location>
        <begin position="292"/>
        <end position="315"/>
    </location>
</feature>
<evidence type="ECO:0000256" key="2">
    <source>
        <dbReference type="ARBA" id="ARBA00022448"/>
    </source>
</evidence>
<evidence type="ECO:0000256" key="7">
    <source>
        <dbReference type="SAM" id="Phobius"/>
    </source>
</evidence>
<dbReference type="PANTHER" id="PTHR43266:SF2">
    <property type="entry name" value="MAJOR FACILITATOR SUPERFAMILY (MFS) PROFILE DOMAIN-CONTAINING PROTEIN"/>
    <property type="match status" value="1"/>
</dbReference>
<feature type="transmembrane region" description="Helical" evidence="7">
    <location>
        <begin position="141"/>
        <end position="161"/>
    </location>
</feature>
<evidence type="ECO:0000256" key="1">
    <source>
        <dbReference type="ARBA" id="ARBA00004651"/>
    </source>
</evidence>
<evidence type="ECO:0000256" key="3">
    <source>
        <dbReference type="ARBA" id="ARBA00022475"/>
    </source>
</evidence>
<dbReference type="SUPFAM" id="SSF103473">
    <property type="entry name" value="MFS general substrate transporter"/>
    <property type="match status" value="1"/>
</dbReference>
<accession>A0A1F7YKR4</accession>
<organism evidence="8 9">
    <name type="scientific">Candidatus Woesebacteria bacterium RIFCSPHIGHO2_01_FULL_40_22</name>
    <dbReference type="NCBI Taxonomy" id="1802499"/>
    <lineage>
        <taxon>Bacteria</taxon>
        <taxon>Candidatus Woeseibacteriota</taxon>
    </lineage>
</organism>
<keyword evidence="3" id="KW-1003">Cell membrane</keyword>
<feature type="transmembrane region" description="Helical" evidence="7">
    <location>
        <begin position="79"/>
        <end position="97"/>
    </location>
</feature>
<dbReference type="AlphaFoldDB" id="A0A1F7YKR4"/>
<protein>
    <recommendedName>
        <fullName evidence="10">Major facilitator superfamily (MFS) profile domain-containing protein</fullName>
    </recommendedName>
</protein>
<reference evidence="8 9" key="1">
    <citation type="journal article" date="2016" name="Nat. Commun.">
        <title>Thousands of microbial genomes shed light on interconnected biogeochemical processes in an aquifer system.</title>
        <authorList>
            <person name="Anantharaman K."/>
            <person name="Brown C.T."/>
            <person name="Hug L.A."/>
            <person name="Sharon I."/>
            <person name="Castelle C.J."/>
            <person name="Probst A.J."/>
            <person name="Thomas B.C."/>
            <person name="Singh A."/>
            <person name="Wilkins M.J."/>
            <person name="Karaoz U."/>
            <person name="Brodie E.L."/>
            <person name="Williams K.H."/>
            <person name="Hubbard S.S."/>
            <person name="Banfield J.F."/>
        </authorList>
    </citation>
    <scope>NUCLEOTIDE SEQUENCE [LARGE SCALE GENOMIC DNA]</scope>
</reference>
<dbReference type="InterPro" id="IPR036259">
    <property type="entry name" value="MFS_trans_sf"/>
</dbReference>